<name>A0A565C7Y8_9BRAS</name>
<dbReference type="PANTHER" id="PTHR31110:SF4">
    <property type="entry name" value="TRANSMEMBRANE PROTEIN"/>
    <property type="match status" value="1"/>
</dbReference>
<reference evidence="2" key="1">
    <citation type="submission" date="2019-07" db="EMBL/GenBank/DDBJ databases">
        <authorList>
            <person name="Dittberner H."/>
        </authorList>
    </citation>
    <scope>NUCLEOTIDE SEQUENCE [LARGE SCALE GENOMIC DNA]</scope>
</reference>
<protein>
    <submittedName>
        <fullName evidence="2">Uncharacterized protein</fullName>
    </submittedName>
</protein>
<proteinExistence type="predicted"/>
<evidence type="ECO:0000313" key="3">
    <source>
        <dbReference type="Proteomes" id="UP000489600"/>
    </source>
</evidence>
<organism evidence="2 3">
    <name type="scientific">Arabis nemorensis</name>
    <dbReference type="NCBI Taxonomy" id="586526"/>
    <lineage>
        <taxon>Eukaryota</taxon>
        <taxon>Viridiplantae</taxon>
        <taxon>Streptophyta</taxon>
        <taxon>Embryophyta</taxon>
        <taxon>Tracheophyta</taxon>
        <taxon>Spermatophyta</taxon>
        <taxon>Magnoliopsida</taxon>
        <taxon>eudicotyledons</taxon>
        <taxon>Gunneridae</taxon>
        <taxon>Pentapetalae</taxon>
        <taxon>rosids</taxon>
        <taxon>malvids</taxon>
        <taxon>Brassicales</taxon>
        <taxon>Brassicaceae</taxon>
        <taxon>Arabideae</taxon>
        <taxon>Arabis</taxon>
    </lineage>
</organism>
<evidence type="ECO:0000313" key="2">
    <source>
        <dbReference type="EMBL" id="VVB09773.1"/>
    </source>
</evidence>
<comment type="caution">
    <text evidence="2">The sequence shown here is derived from an EMBL/GenBank/DDBJ whole genome shotgun (WGS) entry which is preliminary data.</text>
</comment>
<sequence length="621" mass="70288">MFKKSFRREDGASRGKNSKRVSNEPASDSMDDDDKTYSSLDYKTPVGSKEPKNADVQDECEIQSIRSSGPNRGNAEVGTSGRMQNETMHSRFPTFHASEQGPWSAMICCVRLCIRSWETDCVSEASYFLKMRNAFGLQKFFLQSEEDLLGNRPSVLVTETTAPKFKRGVGKIELEVGRIKMGSDPLPGCNISSLKPEIINQQIADLNATLSSGWKAVSKVLKKEIVTSHTGPRSVKALQAGAKCGFLCGRVLAQLAAIVDEPQNQKLIKWWAIYHEPEHERIGRIQLHINYSSSLDEKTKCGLVAETSAYDLVLEVAMKAERFQHRKLLIKGPMALDVKEKYKSILSHQENRLLREIDEKVQQILASTFENYKSLDESCFSGIKDVFEPPIKLYGLLNDVLSPEAQLRLCRYFQGAQVTPDQEMKFLILSFKKEISTDIAIHNCNVLPSPIKRGVNAKELFHSYITTGSKRKEILYMNSARPRCEIQGLTSPFVDDMYELLNTTLDDFDIIIKRWPEYASFLEKVIADAERALIEALEKQFSEVLSPLKESKIFALKYVQRLTKTGTSNLYSVPKELGVLLNSMKKVLDKLRSSIENRFKVWNSYFPDKESRVLGDRAAEI</sequence>
<keyword evidence="3" id="KW-1185">Reference proteome</keyword>
<evidence type="ECO:0000256" key="1">
    <source>
        <dbReference type="SAM" id="MobiDB-lite"/>
    </source>
</evidence>
<accession>A0A565C7Y8</accession>
<gene>
    <name evidence="2" type="ORF">ANE_LOCUS20217</name>
</gene>
<dbReference type="EMBL" id="CABITT030000007">
    <property type="protein sequence ID" value="VVB09773.1"/>
    <property type="molecule type" value="Genomic_DNA"/>
</dbReference>
<dbReference type="AlphaFoldDB" id="A0A565C7Y8"/>
<feature type="region of interest" description="Disordered" evidence="1">
    <location>
        <begin position="1"/>
        <end position="84"/>
    </location>
</feature>
<dbReference type="PANTHER" id="PTHR31110">
    <property type="entry name" value="PESTICIDAL CRYSTAL CRY8BA PROTEIN"/>
    <property type="match status" value="1"/>
</dbReference>
<dbReference type="OrthoDB" id="1716065at2759"/>
<dbReference type="Proteomes" id="UP000489600">
    <property type="component" value="Unassembled WGS sequence"/>
</dbReference>